<protein>
    <submittedName>
        <fullName evidence="2">Uncharacterized protein</fullName>
    </submittedName>
</protein>
<dbReference type="Proteomes" id="UP000233769">
    <property type="component" value="Chromosome tk0001"/>
</dbReference>
<evidence type="ECO:0000313" key="2">
    <source>
        <dbReference type="EMBL" id="SOR30023.1"/>
    </source>
</evidence>
<dbReference type="EMBL" id="LT962688">
    <property type="protein sequence ID" value="SOR30023.1"/>
    <property type="molecule type" value="Genomic_DNA"/>
</dbReference>
<proteinExistence type="predicted"/>
<evidence type="ECO:0000313" key="3">
    <source>
        <dbReference type="Proteomes" id="UP000233769"/>
    </source>
</evidence>
<reference evidence="3" key="1">
    <citation type="submission" date="2017-10" db="EMBL/GenBank/DDBJ databases">
        <authorList>
            <person name="Regsiter A."/>
            <person name="William W."/>
        </authorList>
    </citation>
    <scope>NUCLEOTIDE SEQUENCE [LARGE SCALE GENOMIC DNA]</scope>
</reference>
<organism evidence="2 3">
    <name type="scientific">Methylorubrum extorquens</name>
    <name type="common">Methylobacterium dichloromethanicum</name>
    <name type="synonym">Methylobacterium extorquens</name>
    <dbReference type="NCBI Taxonomy" id="408"/>
    <lineage>
        <taxon>Bacteria</taxon>
        <taxon>Pseudomonadati</taxon>
        <taxon>Pseudomonadota</taxon>
        <taxon>Alphaproteobacteria</taxon>
        <taxon>Hyphomicrobiales</taxon>
        <taxon>Methylobacteriaceae</taxon>
        <taxon>Methylorubrum</taxon>
    </lineage>
</organism>
<dbReference type="AlphaFoldDB" id="A0A2N9ARU0"/>
<accession>A0A2N9ARU0</accession>
<name>A0A2N9ARU0_METEX</name>
<feature type="region of interest" description="Disordered" evidence="1">
    <location>
        <begin position="1"/>
        <end position="70"/>
    </location>
</feature>
<evidence type="ECO:0000256" key="1">
    <source>
        <dbReference type="SAM" id="MobiDB-lite"/>
    </source>
</evidence>
<sequence length="70" mass="7686">MEPGQRQRPPEADGPTVPQRARASKGVSRARAGHTRNGAAWQRRKASSEERMREPYPAPLHQAGASKSLL</sequence>
<gene>
    <name evidence="2" type="ORF">TK0001_3421</name>
</gene>